<keyword evidence="3" id="KW-0645">Protease</keyword>
<accession>A0A4Y8ARB8</accession>
<name>A0A4Y8ARB8_9FLAO</name>
<evidence type="ECO:0000256" key="7">
    <source>
        <dbReference type="ARBA" id="ARBA00023049"/>
    </source>
</evidence>
<evidence type="ECO:0000259" key="11">
    <source>
        <dbReference type="Pfam" id="PF05193"/>
    </source>
</evidence>
<dbReference type="InterPro" id="IPR011765">
    <property type="entry name" value="Pept_M16_N"/>
</dbReference>
<sequence>MRKFYCLSFFALILSFNTFAQKVNLEEPLPVNQKIKKGVLENGMTYYIYNTDVTKNAASYYIIQNVGSVLENDDQQGLAHFLEHMAFNGTKNFAGKGILNTLQKHGAVFGKDINAYTGFDETVYNLDNIPTKDGLVDTALLILNDWSNYLLLTDEEIDAERGVIKEEWRTRQNGQMRILEQTLPVMFGNSKYSERLPIGLMDIVEGFEYKALRDFYHDWYRTDLQAIAIVGDIDVDEIEQKIIKQFSNIPAVENPKERFLVEIPDNEEMLFTVGMDEEVTTSNISFTINHPRSLADQTVKDLKESLINSMVRTMLSSRISEITEKPDAPFMAARFNYGNFVRTKKQLSLAVYPKPNQQHEAFKAALTELNRAVKFGFTEAEISRTIAQIKNNYETQIAKINDISHGRIIRTIQQNYLENETMTDLVEEYEIAKNILETIDLEEVNNFLKPLYTKNNRAIVVTGVKGNNNLTKESTLAIINEVENDNSITAYKDSFSGKTLISGVEINEGKIVSENFNKEIEATTFTLSNGIKVHYKFADKNENDVKLSAISYGGNSLIDDVLLASAALTTGVAQFSGLGDFSRTDLPKVLAGKTASTSVNISSLSESVSGSSSTKDVETMLQMVYLTFEKPRFEEDAYKVLMENVKNYLIRRSENISEKMNDSLTTTLYGKNHPTQRIFNQDLVDEMSFEKSKQIYLERFNNAADFEFFIVGDVEKESLKPLLEKYIASLDTNQEMEMWKDNSVNWVSNAIDKDIFLKMEDPKSSVRVSYKNNMKYSLKNAMLAKALGDILQLRYTETLREEEGGTYGASARSSISKRPINEASISVSFDCDPEKVEKLVGIVHNEIKKIANGDIQQLDLDKTLTNYKKEREDQKNYNRYDMSLLRNFYREDYNMNDPENFEEIVNNITIKDIQKYTKNLVTNAKTYEVIFKPTEESILKAAAAAKKASEKSVAIADDVTKQSVIDGYFNAIGGADKIKALESTLVTYEAEVMGSVISSTEKRTATKYANETSMGGNVMQKIVMSKDGVTMNKQPLPENMASEMTNTLGTFLEMGLLNNENSKLSGIESLDGKDAYVISTKGEIVSTDIYFDVETGLKVKEVQTVSMGGQTQKTEATYSDYKEFNGVKFAGTKTGSLGPQKVEFKLIDAKVNEGVSEEDF</sequence>
<dbReference type="Proteomes" id="UP000298517">
    <property type="component" value="Unassembled WGS sequence"/>
</dbReference>
<evidence type="ECO:0000256" key="6">
    <source>
        <dbReference type="ARBA" id="ARBA00022833"/>
    </source>
</evidence>
<reference evidence="12 13" key="1">
    <citation type="journal article" date="2011" name="J. Microbiol.">
        <title>Gramella jeungdoensis sp. nov., isolated from a solar saltern in Korea.</title>
        <authorList>
            <person name="Joung Y."/>
            <person name="Kim H."/>
            <person name="Jang T."/>
            <person name="Ahn T.S."/>
            <person name="Joh K."/>
        </authorList>
    </citation>
    <scope>NUCLEOTIDE SEQUENCE [LARGE SCALE GENOMIC DNA]</scope>
    <source>
        <strain evidence="12 13">KCTC 23123</strain>
    </source>
</reference>
<dbReference type="InterPro" id="IPR050626">
    <property type="entry name" value="Peptidase_M16"/>
</dbReference>
<evidence type="ECO:0000256" key="8">
    <source>
        <dbReference type="RuleBase" id="RU004447"/>
    </source>
</evidence>
<dbReference type="AlphaFoldDB" id="A0A4Y8ARB8"/>
<evidence type="ECO:0000256" key="5">
    <source>
        <dbReference type="ARBA" id="ARBA00022801"/>
    </source>
</evidence>
<keyword evidence="13" id="KW-1185">Reference proteome</keyword>
<keyword evidence="6" id="KW-0862">Zinc</keyword>
<dbReference type="GO" id="GO:0004222">
    <property type="term" value="F:metalloendopeptidase activity"/>
    <property type="evidence" value="ECO:0007669"/>
    <property type="project" value="InterPro"/>
</dbReference>
<dbReference type="PROSITE" id="PS00143">
    <property type="entry name" value="INSULINASE"/>
    <property type="match status" value="1"/>
</dbReference>
<dbReference type="Pfam" id="PF05193">
    <property type="entry name" value="Peptidase_M16_C"/>
    <property type="match status" value="2"/>
</dbReference>
<gene>
    <name evidence="12" type="ORF">E2488_14140</name>
</gene>
<feature type="domain" description="Peptidase M16 C-terminal" evidence="11">
    <location>
        <begin position="698"/>
        <end position="865"/>
    </location>
</feature>
<keyword evidence="5" id="KW-0378">Hydrolase</keyword>
<evidence type="ECO:0000259" key="10">
    <source>
        <dbReference type="Pfam" id="PF00675"/>
    </source>
</evidence>
<evidence type="ECO:0000313" key="13">
    <source>
        <dbReference type="Proteomes" id="UP000298517"/>
    </source>
</evidence>
<feature type="domain" description="Peptidase M16 C-terminal" evidence="11">
    <location>
        <begin position="208"/>
        <end position="388"/>
    </location>
</feature>
<evidence type="ECO:0000256" key="4">
    <source>
        <dbReference type="ARBA" id="ARBA00022723"/>
    </source>
</evidence>
<protein>
    <submittedName>
        <fullName evidence="12">Insulinase family protein</fullName>
    </submittedName>
</protein>
<comment type="similarity">
    <text evidence="2 8">Belongs to the peptidase M16 family.</text>
</comment>
<dbReference type="Pfam" id="PF00675">
    <property type="entry name" value="Peptidase_M16"/>
    <property type="match status" value="1"/>
</dbReference>
<proteinExistence type="inferred from homology"/>
<evidence type="ECO:0000256" key="2">
    <source>
        <dbReference type="ARBA" id="ARBA00007261"/>
    </source>
</evidence>
<evidence type="ECO:0000256" key="1">
    <source>
        <dbReference type="ARBA" id="ARBA00001947"/>
    </source>
</evidence>
<evidence type="ECO:0000256" key="9">
    <source>
        <dbReference type="SAM" id="SignalP"/>
    </source>
</evidence>
<dbReference type="PANTHER" id="PTHR43690:SF17">
    <property type="entry name" value="PROTEIN YHJJ"/>
    <property type="match status" value="1"/>
</dbReference>
<dbReference type="PANTHER" id="PTHR43690">
    <property type="entry name" value="NARDILYSIN"/>
    <property type="match status" value="1"/>
</dbReference>
<dbReference type="EMBL" id="SNQI01000005">
    <property type="protein sequence ID" value="TEW72583.1"/>
    <property type="molecule type" value="Genomic_DNA"/>
</dbReference>
<dbReference type="GO" id="GO:0006508">
    <property type="term" value="P:proteolysis"/>
    <property type="evidence" value="ECO:0007669"/>
    <property type="project" value="UniProtKB-KW"/>
</dbReference>
<dbReference type="Gene3D" id="3.30.830.10">
    <property type="entry name" value="Metalloenzyme, LuxS/M16 peptidase-like"/>
    <property type="match status" value="4"/>
</dbReference>
<comment type="cofactor">
    <cofactor evidence="1">
        <name>Zn(2+)</name>
        <dbReference type="ChEBI" id="CHEBI:29105"/>
    </cofactor>
</comment>
<dbReference type="OrthoDB" id="9811314at2"/>
<feature type="domain" description="Peptidase M16 N-terminal" evidence="10">
    <location>
        <begin position="51"/>
        <end position="181"/>
    </location>
</feature>
<comment type="caution">
    <text evidence="12">The sequence shown here is derived from an EMBL/GenBank/DDBJ whole genome shotgun (WGS) entry which is preliminary data.</text>
</comment>
<dbReference type="InterPro" id="IPR007863">
    <property type="entry name" value="Peptidase_M16_C"/>
</dbReference>
<dbReference type="GO" id="GO:0046872">
    <property type="term" value="F:metal ion binding"/>
    <property type="evidence" value="ECO:0007669"/>
    <property type="project" value="UniProtKB-KW"/>
</dbReference>
<keyword evidence="4" id="KW-0479">Metal-binding</keyword>
<keyword evidence="7" id="KW-0482">Metalloprotease</keyword>
<feature type="chain" id="PRO_5021185999" evidence="9">
    <location>
        <begin position="21"/>
        <end position="1160"/>
    </location>
</feature>
<dbReference type="SUPFAM" id="SSF63411">
    <property type="entry name" value="LuxS/MPP-like metallohydrolase"/>
    <property type="match status" value="4"/>
</dbReference>
<feature type="signal peptide" evidence="9">
    <location>
        <begin position="1"/>
        <end position="20"/>
    </location>
</feature>
<dbReference type="RefSeq" id="WP_134249027.1">
    <property type="nucleotide sequence ID" value="NZ_SNQI01000005.1"/>
</dbReference>
<organism evidence="12 13">
    <name type="scientific">Gramella jeungdoensis</name>
    <dbReference type="NCBI Taxonomy" id="708091"/>
    <lineage>
        <taxon>Bacteria</taxon>
        <taxon>Pseudomonadati</taxon>
        <taxon>Bacteroidota</taxon>
        <taxon>Flavobacteriia</taxon>
        <taxon>Flavobacteriales</taxon>
        <taxon>Flavobacteriaceae</taxon>
        <taxon>Christiangramia</taxon>
    </lineage>
</organism>
<keyword evidence="9" id="KW-0732">Signal</keyword>
<evidence type="ECO:0000256" key="3">
    <source>
        <dbReference type="ARBA" id="ARBA00022670"/>
    </source>
</evidence>
<evidence type="ECO:0000313" key="12">
    <source>
        <dbReference type="EMBL" id="TEW72583.1"/>
    </source>
</evidence>
<dbReference type="InterPro" id="IPR011249">
    <property type="entry name" value="Metalloenz_LuxS/M16"/>
</dbReference>
<dbReference type="InterPro" id="IPR001431">
    <property type="entry name" value="Pept_M16_Zn_BS"/>
</dbReference>